<reference evidence="1 2" key="1">
    <citation type="submission" date="2017-08" db="EMBL/GenBank/DDBJ databases">
        <authorList>
            <person name="de Groot N.N."/>
        </authorList>
    </citation>
    <scope>NUCLEOTIDE SEQUENCE [LARGE SCALE GENOMIC DNA]</scope>
    <source>
        <strain evidence="1 2">Nm15</strain>
    </source>
</reference>
<gene>
    <name evidence="1" type="ORF">SAMN06296273_1627</name>
</gene>
<evidence type="ECO:0000313" key="2">
    <source>
        <dbReference type="Proteomes" id="UP000242498"/>
    </source>
</evidence>
<dbReference type="AlphaFoldDB" id="A0A285BZ40"/>
<accession>A0A285BZ40</accession>
<sequence>MASIFDSTPHNPIRRTLIKRFALDVVAVLYAGTASADAPHLAGKYGANITTDSNQPGQVRVNGKVTKLIKRPKGQITAQSAGVYIDITSQGDQLPRITYTAKDKPIGTCQILSFAPPADTAASAGHASHSERASRGHYDPHTVVKYAMKPRTLMSDCNATVTRERGGNVTVLVTRPNGRTWTIFLENGKPLGADLSQADSDMTFEGRKEGDVFMIRAGHEHYEIVEAMVFGG</sequence>
<name>A0A285BZ40_9PROT</name>
<proteinExistence type="predicted"/>
<evidence type="ECO:0000313" key="1">
    <source>
        <dbReference type="EMBL" id="SNX60166.1"/>
    </source>
</evidence>
<dbReference type="Proteomes" id="UP000242498">
    <property type="component" value="Chromosome I"/>
</dbReference>
<dbReference type="EMBL" id="LT907782">
    <property type="protein sequence ID" value="SNX60166.1"/>
    <property type="molecule type" value="Genomic_DNA"/>
</dbReference>
<organism evidence="1 2">
    <name type="scientific">Nitrosomonas ureae</name>
    <dbReference type="NCBI Taxonomy" id="44577"/>
    <lineage>
        <taxon>Bacteria</taxon>
        <taxon>Pseudomonadati</taxon>
        <taxon>Pseudomonadota</taxon>
        <taxon>Betaproteobacteria</taxon>
        <taxon>Nitrosomonadales</taxon>
        <taxon>Nitrosomonadaceae</taxon>
        <taxon>Nitrosomonas</taxon>
    </lineage>
</organism>
<protein>
    <submittedName>
        <fullName evidence="1">Uncharacterized protein</fullName>
    </submittedName>
</protein>